<dbReference type="SUPFAM" id="SSF52413">
    <property type="entry name" value="UDP-glucose/GDP-mannose dehydrogenase C-terminal domain"/>
    <property type="match status" value="1"/>
</dbReference>
<comment type="similarity">
    <text evidence="1 4">Belongs to the UDP-glucose/GDP-mannose dehydrogenase family.</text>
</comment>
<dbReference type="GO" id="GO:0051287">
    <property type="term" value="F:NAD binding"/>
    <property type="evidence" value="ECO:0007669"/>
    <property type="project" value="InterPro"/>
</dbReference>
<gene>
    <name evidence="6" type="ORF">P618_201030</name>
</gene>
<organism evidence="6 7">
    <name type="scientific">Holospora obtusa F1</name>
    <dbReference type="NCBI Taxonomy" id="1399147"/>
    <lineage>
        <taxon>Bacteria</taxon>
        <taxon>Pseudomonadati</taxon>
        <taxon>Pseudomonadota</taxon>
        <taxon>Alphaproteobacteria</taxon>
        <taxon>Holosporales</taxon>
        <taxon>Holosporaceae</taxon>
        <taxon>Holospora</taxon>
    </lineage>
</organism>
<comment type="caution">
    <text evidence="6">The sequence shown here is derived from an EMBL/GenBank/DDBJ whole genome shotgun (WGS) entry which is preliminary data.</text>
</comment>
<evidence type="ECO:0000256" key="3">
    <source>
        <dbReference type="ARBA" id="ARBA00023027"/>
    </source>
</evidence>
<protein>
    <submittedName>
        <fullName evidence="6">Protein CapL</fullName>
    </submittedName>
</protein>
<dbReference type="InterPro" id="IPR014026">
    <property type="entry name" value="UDP-Glc/GDP-Man_DH_dimer"/>
</dbReference>
<keyword evidence="7" id="KW-1185">Reference proteome</keyword>
<proteinExistence type="inferred from homology"/>
<evidence type="ECO:0000256" key="2">
    <source>
        <dbReference type="ARBA" id="ARBA00023002"/>
    </source>
</evidence>
<dbReference type="SMART" id="SM00984">
    <property type="entry name" value="UDPG_MGDP_dh_C"/>
    <property type="match status" value="1"/>
</dbReference>
<dbReference type="Proteomes" id="UP000019112">
    <property type="component" value="Unassembled WGS sequence"/>
</dbReference>
<dbReference type="STRING" id="1399147.P618_201030"/>
<keyword evidence="3" id="KW-0520">NAD</keyword>
<dbReference type="OrthoDB" id="9803238at2"/>
<dbReference type="Pfam" id="PF03721">
    <property type="entry name" value="UDPG_MGDP_dh_N"/>
    <property type="match status" value="1"/>
</dbReference>
<dbReference type="InterPro" id="IPR001732">
    <property type="entry name" value="UDP-Glc/GDP-Man_DH_N"/>
</dbReference>
<evidence type="ECO:0000259" key="5">
    <source>
        <dbReference type="SMART" id="SM00984"/>
    </source>
</evidence>
<dbReference type="InterPro" id="IPR014027">
    <property type="entry name" value="UDP-Glc/GDP-Man_DH_C"/>
</dbReference>
<dbReference type="InterPro" id="IPR008927">
    <property type="entry name" value="6-PGluconate_DH-like_C_sf"/>
</dbReference>
<dbReference type="InterPro" id="IPR036291">
    <property type="entry name" value="NAD(P)-bd_dom_sf"/>
</dbReference>
<dbReference type="PANTHER" id="PTHR43491:SF2">
    <property type="entry name" value="UDP-N-ACETYL-D-MANNOSAMINE DEHYDROGENASE"/>
    <property type="match status" value="1"/>
</dbReference>
<dbReference type="Pfam" id="PF03720">
    <property type="entry name" value="UDPG_MGDP_dh_C"/>
    <property type="match status" value="1"/>
</dbReference>
<dbReference type="GO" id="GO:0000271">
    <property type="term" value="P:polysaccharide biosynthetic process"/>
    <property type="evidence" value="ECO:0007669"/>
    <property type="project" value="InterPro"/>
</dbReference>
<dbReference type="SUPFAM" id="SSF48179">
    <property type="entry name" value="6-phosphogluconate dehydrogenase C-terminal domain-like"/>
    <property type="match status" value="1"/>
</dbReference>
<dbReference type="EMBL" id="AWTR02000085">
    <property type="protein sequence ID" value="ETZ06739.1"/>
    <property type="molecule type" value="Genomic_DNA"/>
</dbReference>
<evidence type="ECO:0000313" key="6">
    <source>
        <dbReference type="EMBL" id="ETZ06739.1"/>
    </source>
</evidence>
<dbReference type="Pfam" id="PF00984">
    <property type="entry name" value="UDPG_MGDP_dh"/>
    <property type="match status" value="1"/>
</dbReference>
<dbReference type="PANTHER" id="PTHR43491">
    <property type="entry name" value="UDP-N-ACETYL-D-MANNOSAMINE DEHYDROGENASE"/>
    <property type="match status" value="1"/>
</dbReference>
<dbReference type="NCBIfam" id="TIGR03026">
    <property type="entry name" value="NDP-sugDHase"/>
    <property type="match status" value="1"/>
</dbReference>
<name>W6TDR1_HOLOB</name>
<dbReference type="RefSeq" id="WP_021826769.1">
    <property type="nucleotide sequence ID" value="NZ_AWTR02000085.1"/>
</dbReference>
<feature type="domain" description="UDP-glucose/GDP-mannose dehydrogenase C-terminal" evidence="5">
    <location>
        <begin position="310"/>
        <end position="408"/>
    </location>
</feature>
<dbReference type="InterPro" id="IPR017476">
    <property type="entry name" value="UDP-Glc/GDP-Man"/>
</dbReference>
<dbReference type="Gene3D" id="3.40.50.720">
    <property type="entry name" value="NAD(P)-binding Rossmann-like Domain"/>
    <property type="match status" value="2"/>
</dbReference>
<reference evidence="6 7" key="1">
    <citation type="journal article" date="2014" name="FEMS Microbiol. Lett.">
        <title>Draft genome sequences of three Holospora species (Holospora obtusa, Holospora undulata, and Holospora elegans), endonuclear symbiotic bacteria of the ciliate Paramecium caudatum.</title>
        <authorList>
            <person name="Dohra H."/>
            <person name="Tanaka K."/>
            <person name="Suzuki T."/>
            <person name="Fujishima M."/>
            <person name="Suzuki H."/>
        </authorList>
    </citation>
    <scope>NUCLEOTIDE SEQUENCE [LARGE SCALE GENOMIC DNA]</scope>
    <source>
        <strain evidence="6 7">F1</strain>
    </source>
</reference>
<dbReference type="InterPro" id="IPR028359">
    <property type="entry name" value="UDP_ManNAc/GlcNAc_DH"/>
</dbReference>
<accession>W6TDR1</accession>
<dbReference type="PIRSF" id="PIRSF500136">
    <property type="entry name" value="UDP_ManNAc_DH"/>
    <property type="match status" value="1"/>
</dbReference>
<dbReference type="AlphaFoldDB" id="W6TDR1"/>
<dbReference type="GO" id="GO:0016628">
    <property type="term" value="F:oxidoreductase activity, acting on the CH-CH group of donors, NAD or NADP as acceptor"/>
    <property type="evidence" value="ECO:0007669"/>
    <property type="project" value="InterPro"/>
</dbReference>
<evidence type="ECO:0000256" key="1">
    <source>
        <dbReference type="ARBA" id="ARBA00006601"/>
    </source>
</evidence>
<evidence type="ECO:0000313" key="7">
    <source>
        <dbReference type="Proteomes" id="UP000019112"/>
    </source>
</evidence>
<evidence type="ECO:0000256" key="4">
    <source>
        <dbReference type="PIRNR" id="PIRNR000124"/>
    </source>
</evidence>
<dbReference type="InterPro" id="IPR036220">
    <property type="entry name" value="UDP-Glc/GDP-Man_DH_C_sf"/>
</dbReference>
<dbReference type="SUPFAM" id="SSF51735">
    <property type="entry name" value="NAD(P)-binding Rossmann-fold domains"/>
    <property type="match status" value="1"/>
</dbReference>
<dbReference type="PIRSF" id="PIRSF000124">
    <property type="entry name" value="UDPglc_GDPman_dh"/>
    <property type="match status" value="1"/>
</dbReference>
<keyword evidence="2" id="KW-0560">Oxidoreductase</keyword>
<sequence>MLFNHRPSIGVIGLGYVGLPLAVELSLFFDVVGFDISLSRIQELKQGQDRTLEVSKKRLQEGQVRFSNDPQSLSEQSLYIVTVPTPIDQNSEPDLSLLKHACQTLASMVRSGNIIIFESTVYPGVSEELCGKWLEEKSGLRCGVDFFLGYSPERVNPGDQQHTLSNVTKVIAGQTPEVSDIMSYVYGKINENNIFVAKNIKVAEAAKVLENTQRDINIACINEMAQICSAAGISVYDVLEAAETKWNFLSFRPGLVGGHCIGVDPYYLAFFAKQNSISSKVILAGRHINEEMTKMMSKKIKNIPKKSRLAVLGLTFKEGVPDLRNSKAVEVVQTLQIDYQVEVFDPYALPAEVENILEIPLKSNFTPPYDAVVLLVPHLLYAQMNFSQITSLLKQEGYVFDIKGVWRSFDWKNFKYWTL</sequence>
<dbReference type="eggNOG" id="COG0677">
    <property type="taxonomic scope" value="Bacteria"/>
</dbReference>
<dbReference type="GO" id="GO:0016616">
    <property type="term" value="F:oxidoreductase activity, acting on the CH-OH group of donors, NAD or NADP as acceptor"/>
    <property type="evidence" value="ECO:0007669"/>
    <property type="project" value="InterPro"/>
</dbReference>